<evidence type="ECO:0000256" key="5">
    <source>
        <dbReference type="SAM" id="Phobius"/>
    </source>
</evidence>
<dbReference type="GO" id="GO:0005230">
    <property type="term" value="F:extracellular ligand-gated monoatomic ion channel activity"/>
    <property type="evidence" value="ECO:0007669"/>
    <property type="project" value="InterPro"/>
</dbReference>
<reference evidence="8" key="1">
    <citation type="submission" date="2014-12" db="EMBL/GenBank/DDBJ databases">
        <title>Insight into the proteome of Arion vulgaris.</title>
        <authorList>
            <person name="Aradska J."/>
            <person name="Bulat T."/>
            <person name="Smidak R."/>
            <person name="Sarate P."/>
            <person name="Gangsoo J."/>
            <person name="Sialana F."/>
            <person name="Bilban M."/>
            <person name="Lubec G."/>
        </authorList>
    </citation>
    <scope>NUCLEOTIDE SEQUENCE</scope>
    <source>
        <tissue evidence="8">Skin</tissue>
    </source>
</reference>
<dbReference type="InterPro" id="IPR036719">
    <property type="entry name" value="Neuro-gated_channel_TM_sf"/>
</dbReference>
<organism evidence="8">
    <name type="scientific">Arion vulgaris</name>
    <dbReference type="NCBI Taxonomy" id="1028688"/>
    <lineage>
        <taxon>Eukaryota</taxon>
        <taxon>Metazoa</taxon>
        <taxon>Spiralia</taxon>
        <taxon>Lophotrochozoa</taxon>
        <taxon>Mollusca</taxon>
        <taxon>Gastropoda</taxon>
        <taxon>Heterobranchia</taxon>
        <taxon>Euthyneura</taxon>
        <taxon>Panpulmonata</taxon>
        <taxon>Eupulmonata</taxon>
        <taxon>Stylommatophora</taxon>
        <taxon>Helicina</taxon>
        <taxon>Arionoidea</taxon>
        <taxon>Arionidae</taxon>
        <taxon>Arion</taxon>
    </lineage>
</organism>
<keyword evidence="2 5" id="KW-0812">Transmembrane</keyword>
<sequence length="363" mass="41828">MTWEPPGIFETHCDVDVTFYPFDTQICVVEVTTWAQTVDEIDIYAKDETIDLADFEESGEWNVLGTWTERHLLKDGSDIHSEIAFSIKLQRKPMYYVTTILIPVIVTSILCIVVFLLPAGSGEKVGYALTILLTYTVMLTLVASYMPPTSKHTSVLGVYLTIILFIGVFTTVITVIVLHLHHRSDSKEIPEWLQFLVRNCMVPVARWHRQKFHEMDDICEETPTRFSQSMYHNSKVHPETRNSKHMTKGSYSYDGRARDILATVGNQQNLIEYISTHRNQPEFKAENRKHYMKYENGQRNRFEMNNENQTQNEGLDSRNSTDKTHRLRWDEISVILDAFCLRVLGVFVLALTLIVILTMVIGG</sequence>
<dbReference type="EMBL" id="HACG01020512">
    <property type="protein sequence ID" value="CEK67377.1"/>
    <property type="molecule type" value="Transcribed_RNA"/>
</dbReference>
<dbReference type="GO" id="GO:0004888">
    <property type="term" value="F:transmembrane signaling receptor activity"/>
    <property type="evidence" value="ECO:0007669"/>
    <property type="project" value="InterPro"/>
</dbReference>
<dbReference type="SUPFAM" id="SSF90112">
    <property type="entry name" value="Neurotransmitter-gated ion-channel transmembrane pore"/>
    <property type="match status" value="1"/>
</dbReference>
<evidence type="ECO:0000256" key="1">
    <source>
        <dbReference type="ARBA" id="ARBA00004141"/>
    </source>
</evidence>
<accession>A0A0B6ZG20</accession>
<feature type="transmembrane region" description="Helical" evidence="5">
    <location>
        <begin position="158"/>
        <end position="180"/>
    </location>
</feature>
<keyword evidence="4 5" id="KW-0472">Membrane</keyword>
<dbReference type="InterPro" id="IPR006201">
    <property type="entry name" value="Neur_channel"/>
</dbReference>
<protein>
    <recommendedName>
        <fullName evidence="9">Neurotransmitter-gated ion-channel ligand-binding domain-containing protein</fullName>
    </recommendedName>
</protein>
<dbReference type="Pfam" id="PF02932">
    <property type="entry name" value="Neur_chan_memb"/>
    <property type="match status" value="1"/>
</dbReference>
<dbReference type="InterPro" id="IPR036734">
    <property type="entry name" value="Neur_chan_lig-bd_sf"/>
</dbReference>
<dbReference type="GO" id="GO:0016020">
    <property type="term" value="C:membrane"/>
    <property type="evidence" value="ECO:0007669"/>
    <property type="project" value="UniProtKB-SubCell"/>
</dbReference>
<feature type="non-terminal residue" evidence="8">
    <location>
        <position position="363"/>
    </location>
</feature>
<evidence type="ECO:0000256" key="4">
    <source>
        <dbReference type="ARBA" id="ARBA00023136"/>
    </source>
</evidence>
<dbReference type="Gene3D" id="2.70.170.10">
    <property type="entry name" value="Neurotransmitter-gated ion-channel ligand-binding domain"/>
    <property type="match status" value="1"/>
</dbReference>
<dbReference type="Gene3D" id="1.20.58.390">
    <property type="entry name" value="Neurotransmitter-gated ion-channel transmembrane domain"/>
    <property type="match status" value="1"/>
</dbReference>
<dbReference type="SUPFAM" id="SSF63712">
    <property type="entry name" value="Nicotinic receptor ligand binding domain-like"/>
    <property type="match status" value="1"/>
</dbReference>
<keyword evidence="3 5" id="KW-1133">Transmembrane helix</keyword>
<name>A0A0B6ZG20_9EUPU</name>
<dbReference type="InterPro" id="IPR006029">
    <property type="entry name" value="Neurotrans-gated_channel_TM"/>
</dbReference>
<dbReference type="InterPro" id="IPR038050">
    <property type="entry name" value="Neuro_actylchol_rec"/>
</dbReference>
<dbReference type="PROSITE" id="PS00236">
    <property type="entry name" value="NEUROTR_ION_CHANNEL"/>
    <property type="match status" value="1"/>
</dbReference>
<feature type="transmembrane region" description="Helical" evidence="5">
    <location>
        <begin position="334"/>
        <end position="361"/>
    </location>
</feature>
<dbReference type="Pfam" id="PF02931">
    <property type="entry name" value="Neur_chan_LBD"/>
    <property type="match status" value="1"/>
</dbReference>
<dbReference type="AlphaFoldDB" id="A0A0B6ZG20"/>
<comment type="subcellular location">
    <subcellularLocation>
        <location evidence="1">Membrane</location>
        <topology evidence="1">Multi-pass membrane protein</topology>
    </subcellularLocation>
</comment>
<feature type="domain" description="Neurotransmitter-gated ion-channel ligand-binding" evidence="6">
    <location>
        <begin position="1"/>
        <end position="93"/>
    </location>
</feature>
<feature type="transmembrane region" description="Helical" evidence="5">
    <location>
        <begin position="125"/>
        <end position="146"/>
    </location>
</feature>
<evidence type="ECO:0008006" key="9">
    <source>
        <dbReference type="Google" id="ProtNLM"/>
    </source>
</evidence>
<dbReference type="InterPro" id="IPR006202">
    <property type="entry name" value="Neur_chan_lig-bd"/>
</dbReference>
<dbReference type="CDD" id="cd19051">
    <property type="entry name" value="LGIC_TM_cation"/>
    <property type="match status" value="1"/>
</dbReference>
<evidence type="ECO:0000313" key="8">
    <source>
        <dbReference type="EMBL" id="CEK67377.1"/>
    </source>
</evidence>
<feature type="domain" description="Neurotransmitter-gated ion-channel transmembrane" evidence="7">
    <location>
        <begin position="100"/>
        <end position="354"/>
    </location>
</feature>
<dbReference type="CDD" id="cd18989">
    <property type="entry name" value="LGIC_ECD_cation"/>
    <property type="match status" value="1"/>
</dbReference>
<evidence type="ECO:0000256" key="3">
    <source>
        <dbReference type="ARBA" id="ARBA00022989"/>
    </source>
</evidence>
<evidence type="ECO:0000259" key="7">
    <source>
        <dbReference type="Pfam" id="PF02932"/>
    </source>
</evidence>
<evidence type="ECO:0000259" key="6">
    <source>
        <dbReference type="Pfam" id="PF02931"/>
    </source>
</evidence>
<evidence type="ECO:0000256" key="2">
    <source>
        <dbReference type="ARBA" id="ARBA00022692"/>
    </source>
</evidence>
<proteinExistence type="predicted"/>
<feature type="transmembrane region" description="Helical" evidence="5">
    <location>
        <begin position="94"/>
        <end position="118"/>
    </location>
</feature>
<gene>
    <name evidence="8" type="primary">ORF62394</name>
</gene>
<dbReference type="InterPro" id="IPR018000">
    <property type="entry name" value="Neurotransmitter_ion_chnl_CS"/>
</dbReference>
<dbReference type="PANTHER" id="PTHR18945">
    <property type="entry name" value="NEUROTRANSMITTER GATED ION CHANNEL"/>
    <property type="match status" value="1"/>
</dbReference>